<dbReference type="InterPro" id="IPR050488">
    <property type="entry name" value="Ig_Fc_receptor"/>
</dbReference>
<evidence type="ECO:0000313" key="12">
    <source>
        <dbReference type="Proteomes" id="UP000007648"/>
    </source>
</evidence>
<sequence length="249" mass="28613">MQPSLLTFLLLLVLPGRKTANISKSVVTLHPPWFRVLINDLVTLRCEGPGASEDNSILWFHNDTIIPVQIQDYNITADNITYSGKYQCQIGQLALSDPVTLEVFQDWLLLQTLKLVYMKGEPMVLRCHSWENRVISKITFFQNGKWRKYSSRDSNFTINQVNYNDSGNYFCSANIGNRREESKIVKITVQGTNVTPHPSTSSSSKIWYYILFYLVMGILFAVDTGLYFTLKTEINSLEKNIMYLVSKWS</sequence>
<dbReference type="InterPro" id="IPR003599">
    <property type="entry name" value="Ig_sub"/>
</dbReference>
<evidence type="ECO:0000256" key="6">
    <source>
        <dbReference type="ARBA" id="ARBA00023157"/>
    </source>
</evidence>
<evidence type="ECO:0000256" key="5">
    <source>
        <dbReference type="ARBA" id="ARBA00023136"/>
    </source>
</evidence>
<gene>
    <name evidence="11" type="primary">FCGR3B</name>
</gene>
<keyword evidence="8" id="KW-1133">Transmembrane helix</keyword>
<dbReference type="Pfam" id="PF13895">
    <property type="entry name" value="Ig_2"/>
    <property type="match status" value="2"/>
</dbReference>
<evidence type="ECO:0000313" key="11">
    <source>
        <dbReference type="Ensembl" id="ENSSHAP00000032524.1"/>
    </source>
</evidence>
<dbReference type="PANTHER" id="PTHR11481:SF103">
    <property type="entry name" value="LOW AFFINITY IMMUNOGLOBULIN GAMMA FC REGION RECEPTOR III-A-RELATED"/>
    <property type="match status" value="1"/>
</dbReference>
<dbReference type="GO" id="GO:0019770">
    <property type="term" value="F:IgG receptor activity"/>
    <property type="evidence" value="ECO:0007669"/>
    <property type="project" value="TreeGrafter"/>
</dbReference>
<dbReference type="KEGG" id="shr:100924138"/>
<evidence type="ECO:0000259" key="10">
    <source>
        <dbReference type="PROSITE" id="PS50835"/>
    </source>
</evidence>
<dbReference type="SUPFAM" id="SSF48726">
    <property type="entry name" value="Immunoglobulin"/>
    <property type="match status" value="2"/>
</dbReference>
<reference evidence="11" key="3">
    <citation type="submission" date="2025-09" db="UniProtKB">
        <authorList>
            <consortium name="Ensembl"/>
        </authorList>
    </citation>
    <scope>IDENTIFICATION</scope>
</reference>
<accession>A0A7N4P580</accession>
<evidence type="ECO:0000256" key="9">
    <source>
        <dbReference type="SAM" id="SignalP"/>
    </source>
</evidence>
<dbReference type="Gene3D" id="2.60.40.10">
    <property type="entry name" value="Immunoglobulins"/>
    <property type="match status" value="2"/>
</dbReference>
<evidence type="ECO:0000256" key="7">
    <source>
        <dbReference type="ARBA" id="ARBA00023180"/>
    </source>
</evidence>
<dbReference type="Proteomes" id="UP000007648">
    <property type="component" value="Unassembled WGS sequence"/>
</dbReference>
<dbReference type="RefSeq" id="XP_012403073.1">
    <property type="nucleotide sequence ID" value="XM_012547619.3"/>
</dbReference>
<keyword evidence="5 8" id="KW-0472">Membrane</keyword>
<keyword evidence="3" id="KW-0390">IgG-binding protein</keyword>
<feature type="transmembrane region" description="Helical" evidence="8">
    <location>
        <begin position="206"/>
        <end position="230"/>
    </location>
</feature>
<dbReference type="OrthoDB" id="6151406at2759"/>
<comment type="subcellular location">
    <subcellularLocation>
        <location evidence="1">Cell membrane</location>
    </subcellularLocation>
</comment>
<feature type="chain" id="PRO_5029900327" evidence="9">
    <location>
        <begin position="21"/>
        <end position="249"/>
    </location>
</feature>
<dbReference type="CTD" id="2215"/>
<keyword evidence="12" id="KW-1185">Reference proteome</keyword>
<name>A0A7N4P580_SARHA</name>
<proteinExistence type="predicted"/>
<dbReference type="AlphaFoldDB" id="A0A7N4P580"/>
<evidence type="ECO:0000256" key="2">
    <source>
        <dbReference type="ARBA" id="ARBA00022475"/>
    </source>
</evidence>
<keyword evidence="8" id="KW-0812">Transmembrane</keyword>
<dbReference type="CDD" id="cd05752">
    <property type="entry name" value="Ig1_FcgammaR_like"/>
    <property type="match status" value="1"/>
</dbReference>
<evidence type="ECO:0000256" key="8">
    <source>
        <dbReference type="SAM" id="Phobius"/>
    </source>
</evidence>
<dbReference type="PANTHER" id="PTHR11481">
    <property type="entry name" value="IMMUNOGLOBULIN FC RECEPTOR"/>
    <property type="match status" value="1"/>
</dbReference>
<feature type="signal peptide" evidence="9">
    <location>
        <begin position="1"/>
        <end position="20"/>
    </location>
</feature>
<dbReference type="InterPro" id="IPR007110">
    <property type="entry name" value="Ig-like_dom"/>
</dbReference>
<feature type="domain" description="Ig-like" evidence="10">
    <location>
        <begin position="3"/>
        <end position="188"/>
    </location>
</feature>
<keyword evidence="7" id="KW-0325">Glycoprotein</keyword>
<dbReference type="GO" id="GO:0009897">
    <property type="term" value="C:external side of plasma membrane"/>
    <property type="evidence" value="ECO:0007669"/>
    <property type="project" value="TreeGrafter"/>
</dbReference>
<dbReference type="InterPro" id="IPR013783">
    <property type="entry name" value="Ig-like_fold"/>
</dbReference>
<organism evidence="11 12">
    <name type="scientific">Sarcophilus harrisii</name>
    <name type="common">Tasmanian devil</name>
    <name type="synonym">Sarcophilus laniarius</name>
    <dbReference type="NCBI Taxonomy" id="9305"/>
    <lineage>
        <taxon>Eukaryota</taxon>
        <taxon>Metazoa</taxon>
        <taxon>Chordata</taxon>
        <taxon>Craniata</taxon>
        <taxon>Vertebrata</taxon>
        <taxon>Euteleostomi</taxon>
        <taxon>Mammalia</taxon>
        <taxon>Metatheria</taxon>
        <taxon>Dasyuromorphia</taxon>
        <taxon>Dasyuridae</taxon>
        <taxon>Sarcophilus</taxon>
    </lineage>
</organism>
<dbReference type="InterPro" id="IPR036179">
    <property type="entry name" value="Ig-like_dom_sf"/>
</dbReference>
<dbReference type="GO" id="GO:0019864">
    <property type="term" value="F:IgG binding"/>
    <property type="evidence" value="ECO:0007669"/>
    <property type="project" value="UniProtKB-KW"/>
</dbReference>
<dbReference type="FunCoup" id="A0A7N4P580">
    <property type="interactions" value="358"/>
</dbReference>
<reference evidence="11 12" key="1">
    <citation type="journal article" date="2011" name="Proc. Natl. Acad. Sci. U.S.A.">
        <title>Genetic diversity and population structure of the endangered marsupial Sarcophilus harrisii (Tasmanian devil).</title>
        <authorList>
            <person name="Miller W."/>
            <person name="Hayes V.M."/>
            <person name="Ratan A."/>
            <person name="Petersen D.C."/>
            <person name="Wittekindt N.E."/>
            <person name="Miller J."/>
            <person name="Walenz B."/>
            <person name="Knight J."/>
            <person name="Qi J."/>
            <person name="Zhao F."/>
            <person name="Wang Q."/>
            <person name="Bedoya-Reina O.C."/>
            <person name="Katiyar N."/>
            <person name="Tomsho L.P."/>
            <person name="Kasson L.M."/>
            <person name="Hardie R.A."/>
            <person name="Woodbridge P."/>
            <person name="Tindall E.A."/>
            <person name="Bertelsen M.F."/>
            <person name="Dixon D."/>
            <person name="Pyecroft S."/>
            <person name="Helgen K.M."/>
            <person name="Lesk A.M."/>
            <person name="Pringle T.H."/>
            <person name="Patterson N."/>
            <person name="Zhang Y."/>
            <person name="Kreiss A."/>
            <person name="Woods G.M."/>
            <person name="Jones M.E."/>
            <person name="Schuster S.C."/>
        </authorList>
    </citation>
    <scope>NUCLEOTIDE SEQUENCE [LARGE SCALE GENOMIC DNA]</scope>
</reference>
<protein>
    <submittedName>
        <fullName evidence="11">Fc gamma receptor IIIb</fullName>
    </submittedName>
</protein>
<keyword evidence="4 9" id="KW-0732">Signal</keyword>
<keyword evidence="2" id="KW-1003">Cell membrane</keyword>
<dbReference type="GO" id="GO:0001788">
    <property type="term" value="P:antibody-dependent cellular cytotoxicity"/>
    <property type="evidence" value="ECO:0007669"/>
    <property type="project" value="TreeGrafter"/>
</dbReference>
<evidence type="ECO:0000256" key="4">
    <source>
        <dbReference type="ARBA" id="ARBA00022729"/>
    </source>
</evidence>
<dbReference type="FunFam" id="2.60.40.10:FF:000217">
    <property type="entry name" value="High affinity immunoglobulin gamma Fc receptor I"/>
    <property type="match status" value="1"/>
</dbReference>
<dbReference type="SMART" id="SM00409">
    <property type="entry name" value="IG"/>
    <property type="match status" value="2"/>
</dbReference>
<dbReference type="InParanoid" id="A0A7N4P580"/>
<evidence type="ECO:0000256" key="1">
    <source>
        <dbReference type="ARBA" id="ARBA00004236"/>
    </source>
</evidence>
<dbReference type="Ensembl" id="ENSSHAT00000040204.1">
    <property type="protein sequence ID" value="ENSSHAP00000032524.1"/>
    <property type="gene ID" value="ENSSHAG00000025951.1"/>
</dbReference>
<dbReference type="GeneTree" id="ENSGT01050000244808"/>
<keyword evidence="6" id="KW-1015">Disulfide bond</keyword>
<evidence type="ECO:0000256" key="3">
    <source>
        <dbReference type="ARBA" id="ARBA00022652"/>
    </source>
</evidence>
<reference evidence="11" key="2">
    <citation type="submission" date="2025-08" db="UniProtKB">
        <authorList>
            <consortium name="Ensembl"/>
        </authorList>
    </citation>
    <scope>IDENTIFICATION</scope>
</reference>
<dbReference type="PROSITE" id="PS50835">
    <property type="entry name" value="IG_LIKE"/>
    <property type="match status" value="1"/>
</dbReference>
<dbReference type="GeneID" id="100924138"/>